<reference evidence="2 3" key="1">
    <citation type="journal article" date="2019" name="Int. J. Syst. Evol. Microbiol.">
        <title>The Global Catalogue of Microorganisms (GCM) 10K type strain sequencing project: providing services to taxonomists for standard genome sequencing and annotation.</title>
        <authorList>
            <consortium name="The Broad Institute Genomics Platform"/>
            <consortium name="The Broad Institute Genome Sequencing Center for Infectious Disease"/>
            <person name="Wu L."/>
            <person name="Ma J."/>
        </authorList>
    </citation>
    <scope>NUCLEOTIDE SEQUENCE [LARGE SCALE GENOMIC DNA]</scope>
    <source>
        <strain evidence="2 3">JCM 10303</strain>
    </source>
</reference>
<dbReference type="InterPro" id="IPR007278">
    <property type="entry name" value="DUF397"/>
</dbReference>
<proteinExistence type="predicted"/>
<sequence length="58" mass="6572">MFEQLEWRKSSYSDNGANCVEVAFVEGRVAARDSKDPHGPVLVFDRRRWAAFLTALDG</sequence>
<dbReference type="Pfam" id="PF04149">
    <property type="entry name" value="DUF397"/>
    <property type="match status" value="1"/>
</dbReference>
<evidence type="ECO:0000313" key="2">
    <source>
        <dbReference type="EMBL" id="GAA0543682.1"/>
    </source>
</evidence>
<gene>
    <name evidence="2" type="ORF">GCM10009533_48340</name>
</gene>
<comment type="caution">
    <text evidence="2">The sequence shown here is derived from an EMBL/GenBank/DDBJ whole genome shotgun (WGS) entry which is preliminary data.</text>
</comment>
<dbReference type="RefSeq" id="WP_009944598.1">
    <property type="nucleotide sequence ID" value="NZ_BAAAGS010000036.1"/>
</dbReference>
<accession>A0ABN1DHN5</accession>
<name>A0ABN1DHN5_SACER</name>
<dbReference type="Proteomes" id="UP001500729">
    <property type="component" value="Unassembled WGS sequence"/>
</dbReference>
<protein>
    <recommendedName>
        <fullName evidence="1">DUF397 domain-containing protein</fullName>
    </recommendedName>
</protein>
<dbReference type="EMBL" id="BAAAGS010000036">
    <property type="protein sequence ID" value="GAA0543682.1"/>
    <property type="molecule type" value="Genomic_DNA"/>
</dbReference>
<evidence type="ECO:0000259" key="1">
    <source>
        <dbReference type="Pfam" id="PF04149"/>
    </source>
</evidence>
<keyword evidence="3" id="KW-1185">Reference proteome</keyword>
<organism evidence="2 3">
    <name type="scientific">Saccharopolyspora erythraea</name>
    <name type="common">Streptomyces erythraeus</name>
    <dbReference type="NCBI Taxonomy" id="1836"/>
    <lineage>
        <taxon>Bacteria</taxon>
        <taxon>Bacillati</taxon>
        <taxon>Actinomycetota</taxon>
        <taxon>Actinomycetes</taxon>
        <taxon>Pseudonocardiales</taxon>
        <taxon>Pseudonocardiaceae</taxon>
        <taxon>Saccharopolyspora</taxon>
    </lineage>
</organism>
<evidence type="ECO:0000313" key="3">
    <source>
        <dbReference type="Proteomes" id="UP001500729"/>
    </source>
</evidence>
<feature type="domain" description="DUF397" evidence="1">
    <location>
        <begin position="5"/>
        <end position="56"/>
    </location>
</feature>